<proteinExistence type="predicted"/>
<evidence type="ECO:0000256" key="1">
    <source>
        <dbReference type="SAM" id="SignalP"/>
    </source>
</evidence>
<feature type="chain" id="PRO_5036120155" evidence="1">
    <location>
        <begin position="19"/>
        <end position="63"/>
    </location>
</feature>
<feature type="signal peptide" evidence="1">
    <location>
        <begin position="1"/>
        <end position="18"/>
    </location>
</feature>
<sequence length="63" mass="7143">MKLIFGILLLCFLTTTFGSVSTFDFKGATYRGCNFVFCRNSCMNRGWGGGYCYGVFYQNCQCM</sequence>
<reference evidence="3" key="1">
    <citation type="submission" date="2017-05" db="EMBL/GenBank/DDBJ databases">
        <authorList>
            <person name="QRISCLOUD D."/>
        </authorList>
    </citation>
    <scope>NUCLEOTIDE SEQUENCE</scope>
</reference>
<name>A0A4Q8K763_9ARAC</name>
<evidence type="ECO:0000313" key="2">
    <source>
        <dbReference type="EMBL" id="SNX33497.1"/>
    </source>
</evidence>
<dbReference type="EMBL" id="HAHL01000111">
    <property type="protein sequence ID" value="SNX33748.1"/>
    <property type="molecule type" value="Transcribed_RNA"/>
</dbReference>
<organism evidence="3">
    <name type="scientific">Liphistius sp. SGP-2016</name>
    <dbReference type="NCBI Taxonomy" id="1905180"/>
    <lineage>
        <taxon>Eukaryota</taxon>
        <taxon>Metazoa</taxon>
        <taxon>Ecdysozoa</taxon>
        <taxon>Arthropoda</taxon>
        <taxon>Chelicerata</taxon>
        <taxon>Arachnida</taxon>
        <taxon>Araneae</taxon>
        <taxon>Mesothelae</taxon>
        <taxon>Liphistiidae</taxon>
        <taxon>Liphistius</taxon>
    </lineage>
</organism>
<dbReference type="EMBL" id="HAHL01000278">
    <property type="protein sequence ID" value="SNX35237.1"/>
    <property type="molecule type" value="Transcribed_RNA"/>
</dbReference>
<reference evidence="3" key="2">
    <citation type="submission" date="2019-05" db="EMBL/GenBank/DDBJ databases">
        <title>Unravelling the molecular evolution of spider venoms.</title>
        <authorList>
            <person name="Pineda S."/>
        </authorList>
    </citation>
    <scope>NUCLEOTIDE SEQUENCE</scope>
</reference>
<evidence type="ECO:0000313" key="3">
    <source>
        <dbReference type="EMBL" id="SNX35237.1"/>
    </source>
</evidence>
<accession>A0A4Q8K763</accession>
<dbReference type="AlphaFoldDB" id="A0A4Q8K763"/>
<dbReference type="EMBL" id="HAHK01000088">
    <property type="protein sequence ID" value="SNX33497.1"/>
    <property type="molecule type" value="Transcribed_RNA"/>
</dbReference>
<keyword evidence="1" id="KW-0732">Signal</keyword>
<dbReference type="EMBL" id="HAHK01000192">
    <property type="protein sequence ID" value="SNX34338.1"/>
    <property type="molecule type" value="Transcribed_RNA"/>
</dbReference>
<protein>
    <submittedName>
        <fullName evidence="2">U75-Liphistoxin-Lsp1a_1</fullName>
    </submittedName>
    <submittedName>
        <fullName evidence="3">U96-Liphistoxin-Lsp1a_1</fullName>
    </submittedName>
</protein>